<comment type="caution">
    <text evidence="1">The sequence shown here is derived from an EMBL/GenBank/DDBJ whole genome shotgun (WGS) entry which is preliminary data.</text>
</comment>
<dbReference type="Proteomes" id="UP001177021">
    <property type="component" value="Unassembled WGS sequence"/>
</dbReference>
<evidence type="ECO:0000313" key="2">
    <source>
        <dbReference type="Proteomes" id="UP001177021"/>
    </source>
</evidence>
<evidence type="ECO:0000313" key="1">
    <source>
        <dbReference type="EMBL" id="CAJ2630195.1"/>
    </source>
</evidence>
<keyword evidence="2" id="KW-1185">Reference proteome</keyword>
<reference evidence="1" key="1">
    <citation type="submission" date="2023-10" db="EMBL/GenBank/DDBJ databases">
        <authorList>
            <person name="Rodriguez Cubillos JULIANA M."/>
            <person name="De Vega J."/>
        </authorList>
    </citation>
    <scope>NUCLEOTIDE SEQUENCE</scope>
</reference>
<organism evidence="1 2">
    <name type="scientific">Trifolium pratense</name>
    <name type="common">Red clover</name>
    <dbReference type="NCBI Taxonomy" id="57577"/>
    <lineage>
        <taxon>Eukaryota</taxon>
        <taxon>Viridiplantae</taxon>
        <taxon>Streptophyta</taxon>
        <taxon>Embryophyta</taxon>
        <taxon>Tracheophyta</taxon>
        <taxon>Spermatophyta</taxon>
        <taxon>Magnoliopsida</taxon>
        <taxon>eudicotyledons</taxon>
        <taxon>Gunneridae</taxon>
        <taxon>Pentapetalae</taxon>
        <taxon>rosids</taxon>
        <taxon>fabids</taxon>
        <taxon>Fabales</taxon>
        <taxon>Fabaceae</taxon>
        <taxon>Papilionoideae</taxon>
        <taxon>50 kb inversion clade</taxon>
        <taxon>NPAAA clade</taxon>
        <taxon>Hologalegina</taxon>
        <taxon>IRL clade</taxon>
        <taxon>Trifolieae</taxon>
        <taxon>Trifolium</taxon>
    </lineage>
</organism>
<accession>A0ACB0IDX5</accession>
<gene>
    <name evidence="1" type="ORF">MILVUS5_LOCUS2020</name>
</gene>
<proteinExistence type="predicted"/>
<protein>
    <submittedName>
        <fullName evidence="1">Uncharacterized protein</fullName>
    </submittedName>
</protein>
<name>A0ACB0IDX5_TRIPR</name>
<sequence>MVRKRRLRSDAANNSLFLPMELITEILSLLSVKDIVRFKCVSKSWNNLTSDSNFVDKHLKASSRNPHLTLSWHENNAELTKNVVPVSVHRLLKKQSATVSSDDFHRMENPSRFVGSCNGLFCFLSWIPLAQPFKYFFHISNPATRTKSQQIEFTFGEDFHFTFGYDASNTTYKVVAFRAKEISNEVKVFNLDGNNCWRNIQNFPVVPYIRFDHYYIIPSLNNGTHLYGTINWLALDKSITPIHQFVIVSLDLSTEKYKQFLLPLGFDHAPFSQPVLRVLMDCLCFFHGFNLTEFILWKMKEYGVQDSWTQLFKISYQNLGMQLPIRLRVKTYCLHYPLACLYVNGDIVIFACERCKKSLIYNLKDKTVVKIKSRNTIYWFIDSKDYVESLVSVH</sequence>
<dbReference type="EMBL" id="CASHSV030000001">
    <property type="protein sequence ID" value="CAJ2630195.1"/>
    <property type="molecule type" value="Genomic_DNA"/>
</dbReference>